<comment type="caution">
    <text evidence="1">The sequence shown here is derived from an EMBL/GenBank/DDBJ whole genome shotgun (WGS) entry which is preliminary data.</text>
</comment>
<dbReference type="RefSeq" id="WP_188657493.1">
    <property type="nucleotide sequence ID" value="NZ_BMIH01000001.1"/>
</dbReference>
<dbReference type="EMBL" id="BMIH01000001">
    <property type="protein sequence ID" value="GGB21621.1"/>
    <property type="molecule type" value="Genomic_DNA"/>
</dbReference>
<sequence length="60" mass="7028">MACRICTTNDHESLREKIAGDLWESRRNGHLEDVPWERAPDYWQQLMRQLADAAIESARS</sequence>
<dbReference type="AlphaFoldDB" id="A0A916WPB3"/>
<dbReference type="Proteomes" id="UP000623067">
    <property type="component" value="Unassembled WGS sequence"/>
</dbReference>
<organism evidence="1 2">
    <name type="scientific">Sphingomonas metalli</name>
    <dbReference type="NCBI Taxonomy" id="1779358"/>
    <lineage>
        <taxon>Bacteria</taxon>
        <taxon>Pseudomonadati</taxon>
        <taxon>Pseudomonadota</taxon>
        <taxon>Alphaproteobacteria</taxon>
        <taxon>Sphingomonadales</taxon>
        <taxon>Sphingomonadaceae</taxon>
        <taxon>Sphingomonas</taxon>
    </lineage>
</organism>
<gene>
    <name evidence="1" type="ORF">GCM10011380_09020</name>
</gene>
<keyword evidence="2" id="KW-1185">Reference proteome</keyword>
<proteinExistence type="predicted"/>
<accession>A0A916WPB3</accession>
<protein>
    <submittedName>
        <fullName evidence="1">Uncharacterized protein</fullName>
    </submittedName>
</protein>
<reference evidence="1" key="1">
    <citation type="journal article" date="2014" name="Int. J. Syst. Evol. Microbiol.">
        <title>Complete genome sequence of Corynebacterium casei LMG S-19264T (=DSM 44701T), isolated from a smear-ripened cheese.</title>
        <authorList>
            <consortium name="US DOE Joint Genome Institute (JGI-PGF)"/>
            <person name="Walter F."/>
            <person name="Albersmeier A."/>
            <person name="Kalinowski J."/>
            <person name="Ruckert C."/>
        </authorList>
    </citation>
    <scope>NUCLEOTIDE SEQUENCE</scope>
    <source>
        <strain evidence="1">CGMCC 1.15330</strain>
    </source>
</reference>
<name>A0A916WPB3_9SPHN</name>
<reference evidence="1" key="2">
    <citation type="submission" date="2020-09" db="EMBL/GenBank/DDBJ databases">
        <authorList>
            <person name="Sun Q."/>
            <person name="Zhou Y."/>
        </authorList>
    </citation>
    <scope>NUCLEOTIDE SEQUENCE</scope>
    <source>
        <strain evidence="1">CGMCC 1.15330</strain>
    </source>
</reference>
<evidence type="ECO:0000313" key="1">
    <source>
        <dbReference type="EMBL" id="GGB21621.1"/>
    </source>
</evidence>
<evidence type="ECO:0000313" key="2">
    <source>
        <dbReference type="Proteomes" id="UP000623067"/>
    </source>
</evidence>